<feature type="region of interest" description="Disordered" evidence="1">
    <location>
        <begin position="680"/>
        <end position="701"/>
    </location>
</feature>
<protein>
    <recommendedName>
        <fullName evidence="2">Formin GTPase-binding domain-containing protein</fullName>
    </recommendedName>
</protein>
<feature type="region of interest" description="Disordered" evidence="1">
    <location>
        <begin position="811"/>
        <end position="863"/>
    </location>
</feature>
<dbReference type="EMBL" id="JAWRVE010000018">
    <property type="protein sequence ID" value="KAL1875839.1"/>
    <property type="molecule type" value="Genomic_DNA"/>
</dbReference>
<evidence type="ECO:0000259" key="2">
    <source>
        <dbReference type="SMART" id="SM01140"/>
    </source>
</evidence>
<feature type="compositionally biased region" description="Polar residues" evidence="1">
    <location>
        <begin position="297"/>
        <end position="308"/>
    </location>
</feature>
<comment type="caution">
    <text evidence="3">The sequence shown here is derived from an EMBL/GenBank/DDBJ whole genome shotgun (WGS) entry which is preliminary data.</text>
</comment>
<feature type="region of interest" description="Disordered" evidence="1">
    <location>
        <begin position="366"/>
        <end position="450"/>
    </location>
</feature>
<reference evidence="3 4" key="1">
    <citation type="journal article" date="2024" name="IMA Fungus">
        <title>IMA Genome - F19 : A genome assembly and annotation guide to empower mycologists, including annotated draft genome sequences of Ceratocystis pirilliformis, Diaporthe australafricana, Fusarium ophioides, Paecilomyces lecythidis, and Sporothrix stenoceras.</title>
        <authorList>
            <person name="Aylward J."/>
            <person name="Wilson A.M."/>
            <person name="Visagie C.M."/>
            <person name="Spraker J."/>
            <person name="Barnes I."/>
            <person name="Buitendag C."/>
            <person name="Ceriani C."/>
            <person name="Del Mar Angel L."/>
            <person name="du Plessis D."/>
            <person name="Fuchs T."/>
            <person name="Gasser K."/>
            <person name="Kramer D."/>
            <person name="Li W."/>
            <person name="Munsamy K."/>
            <person name="Piso A."/>
            <person name="Price J.L."/>
            <person name="Sonnekus B."/>
            <person name="Thomas C."/>
            <person name="van der Nest A."/>
            <person name="van Dijk A."/>
            <person name="van Heerden A."/>
            <person name="van Vuuren N."/>
            <person name="Yilmaz N."/>
            <person name="Duong T.A."/>
            <person name="van der Merwe N.A."/>
            <person name="Wingfield M.J."/>
            <person name="Wingfield B.D."/>
        </authorList>
    </citation>
    <scope>NUCLEOTIDE SEQUENCE [LARGE SCALE GENOMIC DNA]</scope>
    <source>
        <strain evidence="3 4">CMW 18300</strain>
    </source>
</reference>
<dbReference type="SMART" id="SM01140">
    <property type="entry name" value="Drf_GBD"/>
    <property type="match status" value="1"/>
</dbReference>
<feature type="compositionally biased region" description="Basic and acidic residues" evidence="1">
    <location>
        <begin position="128"/>
        <end position="139"/>
    </location>
</feature>
<name>A0ABR3XJP7_9PEZI</name>
<proteinExistence type="predicted"/>
<gene>
    <name evidence="3" type="ORF">Daus18300_003030</name>
</gene>
<sequence>MAAIHKGDYNFSERRQQFEQNKPTGGLRSFLHRRNNSDSTNLLSSSPNPTPTQSIHGHEGSNSGENHKPTAMAFPKLAIDPQASEPRHSPTRAGREGANTNTATTNNDTLRPPASPTKSGLSTFSARFSKDKGTRDASPPKKTRSTTNIVGLLSRPRSNKNLKLDLDQQVKNKENRKPSDQSAADSPQTPIFAQMRSRGFGQAVSVPSSPYESPADPFTSASLLNLNHSLRPSQSNGIPGQKQRPKSFQPQFLPKTDSMDDRRESRGRTRLDEPNEVTRDSTRAKGRSKSRNRVLSALTSRGGRTSKSPTPPPQDASEPFIDPKEIDKHLEAMLDRRNIPENQRHKMRSLTDTIKMEFIRQDWAESEGRNLVRPPTNDSDDSSALGTGNTSVRDNEKKQSRGRSFTLSRNSWKLGTSPSKGKKKDASVRGHTRNKSADSTISERPCSSSGGSYAGNGIIAKITGQHPSDFVNYLRKVQKPESVEVGKLHKLRLLLRNERVAWTEDFVKQGGMKEIVGLLNRIMEVEWREEHEDALLHENLLCLKALCTTALALQYLQSIQDTLFPALIGMVFDPEKKGPSEFTTRNIITSVLFTYIQSGTPQERSTRAKTVLSYLRDPQAKEDERPVDFVLGMRRERPYRVWNKEVVNVTKEVFWIFLHQLNVVALPAGHKSSEDIRTTANKHDTAAPSHTEQGTSTATNTDPYAYMTRHFPQERPPVPAAPYVGGVEWDATNYLASHLDIVNAILACTPTQTERNALREQFRISGWERCLGGSLRLCKEKFYPAVHDALRNWVAAAADDSWDVRDVRFGPPAESRSSSPKKAAVGAAGAAGGAKKKVLEEPPPRLEMPKLDFMLDGPLSAAP</sequence>
<feature type="compositionally biased region" description="Polar residues" evidence="1">
    <location>
        <begin position="688"/>
        <end position="701"/>
    </location>
</feature>
<evidence type="ECO:0000313" key="4">
    <source>
        <dbReference type="Proteomes" id="UP001583177"/>
    </source>
</evidence>
<dbReference type="Proteomes" id="UP001583177">
    <property type="component" value="Unassembled WGS sequence"/>
</dbReference>
<feature type="compositionally biased region" description="Polar residues" evidence="1">
    <location>
        <begin position="402"/>
        <end position="419"/>
    </location>
</feature>
<feature type="compositionally biased region" description="Polar residues" evidence="1">
    <location>
        <begin position="437"/>
        <end position="450"/>
    </location>
</feature>
<feature type="compositionally biased region" description="Polar residues" evidence="1">
    <location>
        <begin position="382"/>
        <end position="392"/>
    </location>
</feature>
<evidence type="ECO:0000313" key="3">
    <source>
        <dbReference type="EMBL" id="KAL1875839.1"/>
    </source>
</evidence>
<feature type="compositionally biased region" description="Polar residues" evidence="1">
    <location>
        <begin position="180"/>
        <end position="191"/>
    </location>
</feature>
<dbReference type="SUPFAM" id="SSF48371">
    <property type="entry name" value="ARM repeat"/>
    <property type="match status" value="1"/>
</dbReference>
<feature type="compositionally biased region" description="Low complexity" evidence="1">
    <location>
        <begin position="98"/>
        <end position="107"/>
    </location>
</feature>
<organism evidence="3 4">
    <name type="scientific">Diaporthe australafricana</name>
    <dbReference type="NCBI Taxonomy" id="127596"/>
    <lineage>
        <taxon>Eukaryota</taxon>
        <taxon>Fungi</taxon>
        <taxon>Dikarya</taxon>
        <taxon>Ascomycota</taxon>
        <taxon>Pezizomycotina</taxon>
        <taxon>Sordariomycetes</taxon>
        <taxon>Sordariomycetidae</taxon>
        <taxon>Diaporthales</taxon>
        <taxon>Diaporthaceae</taxon>
        <taxon>Diaporthe</taxon>
    </lineage>
</organism>
<feature type="compositionally biased region" description="Polar residues" evidence="1">
    <location>
        <begin position="219"/>
        <end position="238"/>
    </location>
</feature>
<feature type="compositionally biased region" description="Low complexity" evidence="1">
    <location>
        <begin position="37"/>
        <end position="47"/>
    </location>
</feature>
<evidence type="ECO:0000256" key="1">
    <source>
        <dbReference type="SAM" id="MobiDB-lite"/>
    </source>
</evidence>
<accession>A0ABR3XJP7</accession>
<dbReference type="InterPro" id="IPR010473">
    <property type="entry name" value="GTPase-bd"/>
</dbReference>
<feature type="compositionally biased region" description="Basic and acidic residues" evidence="1">
    <location>
        <begin position="257"/>
        <end position="283"/>
    </location>
</feature>
<feature type="compositionally biased region" description="Basic and acidic residues" evidence="1">
    <location>
        <begin position="1"/>
        <end position="17"/>
    </location>
</feature>
<feature type="domain" description="Formin GTPase-binding" evidence="2">
    <location>
        <begin position="318"/>
        <end position="595"/>
    </location>
</feature>
<feature type="compositionally biased region" description="Basic and acidic residues" evidence="1">
    <location>
        <begin position="162"/>
        <end position="179"/>
    </location>
</feature>
<feature type="region of interest" description="Disordered" evidence="1">
    <location>
        <begin position="1"/>
        <end position="321"/>
    </location>
</feature>
<feature type="compositionally biased region" description="Polar residues" evidence="1">
    <location>
        <begin position="116"/>
        <end position="126"/>
    </location>
</feature>
<dbReference type="InterPro" id="IPR011989">
    <property type="entry name" value="ARM-like"/>
</dbReference>
<keyword evidence="4" id="KW-1185">Reference proteome</keyword>
<feature type="compositionally biased region" description="Basic and acidic residues" evidence="1">
    <location>
        <begin position="837"/>
        <end position="850"/>
    </location>
</feature>
<dbReference type="InterPro" id="IPR016024">
    <property type="entry name" value="ARM-type_fold"/>
</dbReference>
<dbReference type="Gene3D" id="1.25.10.10">
    <property type="entry name" value="Leucine-rich Repeat Variant"/>
    <property type="match status" value="1"/>
</dbReference>